<evidence type="ECO:0000313" key="1">
    <source>
        <dbReference type="EMBL" id="KKL77927.1"/>
    </source>
</evidence>
<sequence>MKTPYVILLLFVLTFGAVAQQQTSTLPPMQLWESVAYKNFAIEMVASDEIATPAVMDSTENLDTLISSTDLIGRGDVVRFTLRLANAGDSVKIQQYDLNGDQWYDLPISRLTNRTDRPNGASWQLRNGRDDTTSTVVTGLGFTYTGITYEMSVPNRTNGEIRMLRG</sequence>
<name>A0A0F9HS21_9ZZZZ</name>
<dbReference type="EMBL" id="LAZR01023611">
    <property type="protein sequence ID" value="KKL77927.1"/>
    <property type="molecule type" value="Genomic_DNA"/>
</dbReference>
<protein>
    <submittedName>
        <fullName evidence="1">Uncharacterized protein</fullName>
    </submittedName>
</protein>
<comment type="caution">
    <text evidence="1">The sequence shown here is derived from an EMBL/GenBank/DDBJ whole genome shotgun (WGS) entry which is preliminary data.</text>
</comment>
<gene>
    <name evidence="1" type="ORF">LCGC14_2030040</name>
</gene>
<feature type="non-terminal residue" evidence="1">
    <location>
        <position position="166"/>
    </location>
</feature>
<organism evidence="1">
    <name type="scientific">marine sediment metagenome</name>
    <dbReference type="NCBI Taxonomy" id="412755"/>
    <lineage>
        <taxon>unclassified sequences</taxon>
        <taxon>metagenomes</taxon>
        <taxon>ecological metagenomes</taxon>
    </lineage>
</organism>
<dbReference type="AlphaFoldDB" id="A0A0F9HS21"/>
<reference evidence="1" key="1">
    <citation type="journal article" date="2015" name="Nature">
        <title>Complex archaea that bridge the gap between prokaryotes and eukaryotes.</title>
        <authorList>
            <person name="Spang A."/>
            <person name="Saw J.H."/>
            <person name="Jorgensen S.L."/>
            <person name="Zaremba-Niedzwiedzka K."/>
            <person name="Martijn J."/>
            <person name="Lind A.E."/>
            <person name="van Eijk R."/>
            <person name="Schleper C."/>
            <person name="Guy L."/>
            <person name="Ettema T.J."/>
        </authorList>
    </citation>
    <scope>NUCLEOTIDE SEQUENCE</scope>
</reference>
<accession>A0A0F9HS21</accession>
<proteinExistence type="predicted"/>